<organism evidence="4 5">
    <name type="scientific">Streptococcus henryi</name>
    <dbReference type="NCBI Taxonomy" id="439219"/>
    <lineage>
        <taxon>Bacteria</taxon>
        <taxon>Bacillati</taxon>
        <taxon>Bacillota</taxon>
        <taxon>Bacilli</taxon>
        <taxon>Lactobacillales</taxon>
        <taxon>Streptococcaceae</taxon>
        <taxon>Streptococcus</taxon>
    </lineage>
</organism>
<evidence type="ECO:0000313" key="5">
    <source>
        <dbReference type="Proteomes" id="UP000182508"/>
    </source>
</evidence>
<keyword evidence="5" id="KW-1185">Reference proteome</keyword>
<evidence type="ECO:0000259" key="3">
    <source>
        <dbReference type="Pfam" id="PF06970"/>
    </source>
</evidence>
<dbReference type="STRING" id="439219.SAMN02910293_00508"/>
<dbReference type="EMBL" id="FMXP01000005">
    <property type="protein sequence ID" value="SDB09644.1"/>
    <property type="molecule type" value="Genomic_DNA"/>
</dbReference>
<feature type="compositionally biased region" description="Polar residues" evidence="2">
    <location>
        <begin position="179"/>
        <end position="191"/>
    </location>
</feature>
<evidence type="ECO:0000256" key="1">
    <source>
        <dbReference type="SAM" id="Coils"/>
    </source>
</evidence>
<dbReference type="Pfam" id="PF06970">
    <property type="entry name" value="RepA_N"/>
    <property type="match status" value="1"/>
</dbReference>
<gene>
    <name evidence="4" type="ORF">SAMN02910293_00508</name>
</gene>
<feature type="compositionally biased region" description="Low complexity" evidence="2">
    <location>
        <begin position="223"/>
        <end position="238"/>
    </location>
</feature>
<sequence>MSDIKVDQVVTQTFYQIPQIFMARIEKKYSAEGKVKEKIKITSEYVKKLSNDAKLAYGALYNRCMLSIQSYKDGKFDFVDDTGSIFLIYTVEDMMDLLDRGKTTIHKIKKELKDAGLLREVSQGANRPNRLYLQNVDASLQEYEYYEAVVISSGRDKGKVIYTHVKTLDATGNIIFDLSSQKSSNDENGSSKNERPTNPVKSMKNGGSDSERPNSDTQGVQILNGTNTKTTKTELLNDTNRYRDESPLSDLSNSEAFQMGQHSFLTDKTILRLSLFGKEAKNLENKIFQAKRQVEKTYSSLLRNEQILGEVWATELEREIEKLIFKVKTGENEGKSIQNIAGYFYQMMVRFWKMAVLIESEQGFTNVMNQSNYAKANPNECPSLIGYYYPEKLEEQQLDHYLYQLSFQG</sequence>
<dbReference type="Proteomes" id="UP000182508">
    <property type="component" value="Unassembled WGS sequence"/>
</dbReference>
<proteinExistence type="predicted"/>
<evidence type="ECO:0000256" key="2">
    <source>
        <dbReference type="SAM" id="MobiDB-lite"/>
    </source>
</evidence>
<accession>A0A1G6AMM6</accession>
<reference evidence="4 5" key="1">
    <citation type="submission" date="2016-10" db="EMBL/GenBank/DDBJ databases">
        <authorList>
            <person name="de Groot N.N."/>
        </authorList>
    </citation>
    <scope>NUCLEOTIDE SEQUENCE [LARGE SCALE GENOMIC DNA]</scope>
    <source>
        <strain evidence="4 5">A-4</strain>
    </source>
</reference>
<keyword evidence="1" id="KW-0175">Coiled coil</keyword>
<feature type="domain" description="Replication initiator A N-terminal" evidence="3">
    <location>
        <begin position="38"/>
        <end position="112"/>
    </location>
</feature>
<protein>
    <submittedName>
        <fullName evidence="4">Replication initiator protein A (RepA) N-terminus</fullName>
    </submittedName>
</protein>
<name>A0A1G6AMM6_9STRE</name>
<evidence type="ECO:0000313" key="4">
    <source>
        <dbReference type="EMBL" id="SDB09644.1"/>
    </source>
</evidence>
<dbReference type="InterPro" id="IPR010724">
    <property type="entry name" value="RepA_N"/>
</dbReference>
<feature type="region of interest" description="Disordered" evidence="2">
    <location>
        <begin position="179"/>
        <end position="238"/>
    </location>
</feature>
<dbReference type="RefSeq" id="WP_074485301.1">
    <property type="nucleotide sequence ID" value="NZ_FMXP01000005.1"/>
</dbReference>
<feature type="coiled-coil region" evidence="1">
    <location>
        <begin position="273"/>
        <end position="333"/>
    </location>
</feature>
<dbReference type="AlphaFoldDB" id="A0A1G6AMM6"/>